<evidence type="ECO:0000313" key="4">
    <source>
        <dbReference type="EMBL" id="CAB4257247.1"/>
    </source>
</evidence>
<evidence type="ECO:0000313" key="5">
    <source>
        <dbReference type="Proteomes" id="UP000644660"/>
    </source>
</evidence>
<organism evidence="4 5">
    <name type="scientific">Maudiozyma barnettii</name>
    <dbReference type="NCBI Taxonomy" id="61262"/>
    <lineage>
        <taxon>Eukaryota</taxon>
        <taxon>Fungi</taxon>
        <taxon>Dikarya</taxon>
        <taxon>Ascomycota</taxon>
        <taxon>Saccharomycotina</taxon>
        <taxon>Saccharomycetes</taxon>
        <taxon>Saccharomycetales</taxon>
        <taxon>Saccharomycetaceae</taxon>
        <taxon>Maudiozyma</taxon>
    </lineage>
</organism>
<keyword evidence="2" id="KW-0106">Calcium</keyword>
<comment type="caution">
    <text evidence="4">The sequence shown here is derived from an EMBL/GenBank/DDBJ whole genome shotgun (WGS) entry which is preliminary data.</text>
</comment>
<dbReference type="OrthoDB" id="429467at2759"/>
<evidence type="ECO:0000259" key="3">
    <source>
        <dbReference type="PROSITE" id="PS50222"/>
    </source>
</evidence>
<dbReference type="EMBL" id="CAEFZW010000013">
    <property type="protein sequence ID" value="CAB4257247.1"/>
    <property type="molecule type" value="Genomic_DNA"/>
</dbReference>
<gene>
    <name evidence="4" type="ORF">KABA2_13S06402</name>
</gene>
<dbReference type="PROSITE" id="PS50222">
    <property type="entry name" value="EF_HAND_2"/>
    <property type="match status" value="1"/>
</dbReference>
<name>A0A8H2VKT9_9SACH</name>
<keyword evidence="5" id="KW-1185">Reference proteome</keyword>
<sequence length="160" mass="17629">MDHSISLNFNQLSQDHITKLKDAFQMIDGDGDGIISKTDLQEMLGSMGKLNSAEVIEQMLGRKGNSADGMSFPEFLSVMSDLSGEFPEEDELKQCLKNLAEEQSSLNVPLDDLIQSLKDAGFSNPEEQFGKIFKTFSSTQKTTSTKIFKGDSFLATISDD</sequence>
<dbReference type="Gene3D" id="1.10.238.10">
    <property type="entry name" value="EF-hand"/>
    <property type="match status" value="1"/>
</dbReference>
<dbReference type="GO" id="GO:0005509">
    <property type="term" value="F:calcium ion binding"/>
    <property type="evidence" value="ECO:0007669"/>
    <property type="project" value="InterPro"/>
</dbReference>
<dbReference type="RefSeq" id="XP_041409091.1">
    <property type="nucleotide sequence ID" value="XM_041553157.1"/>
</dbReference>
<dbReference type="SMART" id="SM00054">
    <property type="entry name" value="EFh"/>
    <property type="match status" value="1"/>
</dbReference>
<dbReference type="Proteomes" id="UP000644660">
    <property type="component" value="Unassembled WGS sequence"/>
</dbReference>
<proteinExistence type="predicted"/>
<dbReference type="Pfam" id="PF13405">
    <property type="entry name" value="EF-hand_6"/>
    <property type="match status" value="1"/>
</dbReference>
<protein>
    <submittedName>
        <fullName evidence="4">Similar to Saccharomyces cerevisiae YPR188C MLC2 Regulatory light chain for the type II myosin, Myo1p</fullName>
    </submittedName>
</protein>
<dbReference type="AlphaFoldDB" id="A0A8H2VKT9"/>
<accession>A0A8H2VKT9</accession>
<evidence type="ECO:0000256" key="1">
    <source>
        <dbReference type="ARBA" id="ARBA00022737"/>
    </source>
</evidence>
<dbReference type="InterPro" id="IPR018247">
    <property type="entry name" value="EF_Hand_1_Ca_BS"/>
</dbReference>
<dbReference type="SUPFAM" id="SSF47473">
    <property type="entry name" value="EF-hand"/>
    <property type="match status" value="1"/>
</dbReference>
<dbReference type="InterPro" id="IPR002048">
    <property type="entry name" value="EF_hand_dom"/>
</dbReference>
<dbReference type="PROSITE" id="PS00018">
    <property type="entry name" value="EF_HAND_1"/>
    <property type="match status" value="1"/>
</dbReference>
<dbReference type="GeneID" id="64860362"/>
<dbReference type="InterPro" id="IPR050403">
    <property type="entry name" value="Myosin_RLC"/>
</dbReference>
<keyword evidence="1" id="KW-0677">Repeat</keyword>
<reference evidence="4 5" key="1">
    <citation type="submission" date="2020-05" db="EMBL/GenBank/DDBJ databases">
        <authorList>
            <person name="Casaregola S."/>
            <person name="Devillers H."/>
            <person name="Grondin C."/>
        </authorList>
    </citation>
    <scope>NUCLEOTIDE SEQUENCE [LARGE SCALE GENOMIC DNA]</scope>
    <source>
        <strain evidence="4 5">CLIB 1767</strain>
    </source>
</reference>
<feature type="domain" description="EF-hand" evidence="3">
    <location>
        <begin position="15"/>
        <end position="50"/>
    </location>
</feature>
<dbReference type="InterPro" id="IPR011992">
    <property type="entry name" value="EF-hand-dom_pair"/>
</dbReference>
<evidence type="ECO:0000256" key="2">
    <source>
        <dbReference type="ARBA" id="ARBA00022837"/>
    </source>
</evidence>
<dbReference type="PANTHER" id="PTHR23049">
    <property type="entry name" value="MYOSIN REGULATORY LIGHT CHAIN 2"/>
    <property type="match status" value="1"/>
</dbReference>